<evidence type="ECO:0000256" key="7">
    <source>
        <dbReference type="SAM" id="MobiDB-lite"/>
    </source>
</evidence>
<keyword evidence="3 8" id="KW-0812">Transmembrane</keyword>
<feature type="transmembrane region" description="Helical" evidence="8">
    <location>
        <begin position="514"/>
        <end position="540"/>
    </location>
</feature>
<comment type="similarity">
    <text evidence="2">Belongs to the TMEM161 family.</text>
</comment>
<feature type="transmembrane region" description="Helical" evidence="8">
    <location>
        <begin position="288"/>
        <end position="307"/>
    </location>
</feature>
<dbReference type="Pfam" id="PF10268">
    <property type="entry name" value="Tmemb_161AB"/>
    <property type="match status" value="1"/>
</dbReference>
<evidence type="ECO:0000256" key="8">
    <source>
        <dbReference type="SAM" id="Phobius"/>
    </source>
</evidence>
<feature type="region of interest" description="Disordered" evidence="7">
    <location>
        <begin position="56"/>
        <end position="76"/>
    </location>
</feature>
<evidence type="ECO:0000256" key="5">
    <source>
        <dbReference type="ARBA" id="ARBA00023136"/>
    </source>
</evidence>
<feature type="transmembrane region" description="Helical" evidence="8">
    <location>
        <begin position="180"/>
        <end position="198"/>
    </location>
</feature>
<protein>
    <submittedName>
        <fullName evidence="9">Uncharacterized protein</fullName>
    </submittedName>
</protein>
<evidence type="ECO:0000313" key="10">
    <source>
        <dbReference type="Proteomes" id="UP000794436"/>
    </source>
</evidence>
<feature type="transmembrane region" description="Helical" evidence="8">
    <location>
        <begin position="411"/>
        <end position="434"/>
    </location>
</feature>
<evidence type="ECO:0000256" key="4">
    <source>
        <dbReference type="ARBA" id="ARBA00022989"/>
    </source>
</evidence>
<accession>A0A8K1FTR5</accession>
<feature type="transmembrane region" description="Helical" evidence="8">
    <location>
        <begin position="149"/>
        <end position="168"/>
    </location>
</feature>
<keyword evidence="4 8" id="KW-1133">Transmembrane helix</keyword>
<evidence type="ECO:0000313" key="9">
    <source>
        <dbReference type="EMBL" id="TMW69853.1"/>
    </source>
</evidence>
<evidence type="ECO:0000256" key="6">
    <source>
        <dbReference type="ARBA" id="ARBA00023180"/>
    </source>
</evidence>
<name>A0A8K1FTR5_PYTOL</name>
<evidence type="ECO:0000256" key="1">
    <source>
        <dbReference type="ARBA" id="ARBA00004141"/>
    </source>
</evidence>
<dbReference type="PANTHER" id="PTHR13624:SF6">
    <property type="entry name" value="EMEI"/>
    <property type="match status" value="1"/>
</dbReference>
<proteinExistence type="inferred from homology"/>
<evidence type="ECO:0000256" key="3">
    <source>
        <dbReference type="ARBA" id="ARBA00022692"/>
    </source>
</evidence>
<comment type="subcellular location">
    <subcellularLocation>
        <location evidence="1">Membrane</location>
        <topology evidence="1">Multi-pass membrane protein</topology>
    </subcellularLocation>
</comment>
<keyword evidence="5 8" id="KW-0472">Membrane</keyword>
<dbReference type="Proteomes" id="UP000794436">
    <property type="component" value="Unassembled WGS sequence"/>
</dbReference>
<keyword evidence="10" id="KW-1185">Reference proteome</keyword>
<dbReference type="PANTHER" id="PTHR13624">
    <property type="entry name" value="RE42071P"/>
    <property type="match status" value="1"/>
</dbReference>
<sequence>MALFPPELIAAVLVAFLQVRLRSIFSLASLFINGLSFFLPPEDELIQRLNGGAAPANNATSTKSKGKSAATHTTPLSSDEKMQQFYIKVAKTETGIFQQTLFFELYEMLVILASSALVACVCGDSLAYWRQWNSDAAEAALDASSTIQASIYGLISVLLVSLWFPLMIKFAQGLETYEARLGIGIGVLGFILALFAIFSPKPLFDFDVEEAVALAGERLEIVFRAIGFVDGDFANLASAAGFARLSVYASLALLAGIFSSTAFLPAFRFARMYAEMVNDKQTGVIQKILLHLNIFLPLLAGICWIKPLSTDIVVPKTLVQCSPRSLTRDCFASAEDEAAFQASWMSLKESQWNTVRIYIVLFTVLVRLLCFRAHLQYFLIEPKDAIVQIVRRPGHVDGELLQNKVRVQFNYLPIIAVQYLAPASAILASALLLAEQTGTSLGVYDAFSTLLILVGAVQAPTKGLAWFSPASNLLPDSTPPQLEGFSLGDDMTRETLTKVIKGMSNYQVVTPRSYASFIGFFLWWLTFTWFAMTVAGFVYWKNVPHVSTTEQELAFAGQRRNRETPKTLKNQLKSLKLKKR</sequence>
<dbReference type="OrthoDB" id="784140at2759"/>
<feature type="transmembrane region" description="Helical" evidence="8">
    <location>
        <begin position="108"/>
        <end position="129"/>
    </location>
</feature>
<comment type="caution">
    <text evidence="9">The sequence shown here is derived from an EMBL/GenBank/DDBJ whole genome shotgun (WGS) entry which is preliminary data.</text>
</comment>
<gene>
    <name evidence="9" type="ORF">Poli38472_002009</name>
</gene>
<feature type="transmembrane region" description="Helical" evidence="8">
    <location>
        <begin position="355"/>
        <end position="375"/>
    </location>
</feature>
<reference evidence="9" key="1">
    <citation type="submission" date="2019-03" db="EMBL/GenBank/DDBJ databases">
        <title>Long read genome sequence of the mycoparasitic Pythium oligandrum ATCC 38472 isolated from sugarbeet rhizosphere.</title>
        <authorList>
            <person name="Gaulin E."/>
        </authorList>
    </citation>
    <scope>NUCLEOTIDE SEQUENCE</scope>
    <source>
        <strain evidence="9">ATCC 38472_TT</strain>
    </source>
</reference>
<keyword evidence="6" id="KW-0325">Glycoprotein</keyword>
<dbReference type="EMBL" id="SPLM01000001">
    <property type="protein sequence ID" value="TMW69853.1"/>
    <property type="molecule type" value="Genomic_DNA"/>
</dbReference>
<evidence type="ECO:0000256" key="2">
    <source>
        <dbReference type="ARBA" id="ARBA00009706"/>
    </source>
</evidence>
<dbReference type="GO" id="GO:0016020">
    <property type="term" value="C:membrane"/>
    <property type="evidence" value="ECO:0007669"/>
    <property type="project" value="UniProtKB-SubCell"/>
</dbReference>
<dbReference type="InterPro" id="IPR019395">
    <property type="entry name" value="Transmembrane_161A/B"/>
</dbReference>
<organism evidence="9 10">
    <name type="scientific">Pythium oligandrum</name>
    <name type="common">Mycoparasitic fungus</name>
    <dbReference type="NCBI Taxonomy" id="41045"/>
    <lineage>
        <taxon>Eukaryota</taxon>
        <taxon>Sar</taxon>
        <taxon>Stramenopiles</taxon>
        <taxon>Oomycota</taxon>
        <taxon>Peronosporomycetes</taxon>
        <taxon>Pythiales</taxon>
        <taxon>Pythiaceae</taxon>
        <taxon>Pythium</taxon>
    </lineage>
</organism>
<dbReference type="AlphaFoldDB" id="A0A8K1FTR5"/>
<feature type="transmembrane region" description="Helical" evidence="8">
    <location>
        <begin position="245"/>
        <end position="267"/>
    </location>
</feature>